<dbReference type="GO" id="GO:0006281">
    <property type="term" value="P:DNA repair"/>
    <property type="evidence" value="ECO:0007669"/>
    <property type="project" value="InterPro"/>
</dbReference>
<proteinExistence type="predicted"/>
<organism evidence="2 3">
    <name type="scientific">Halobacillus alkaliphilus</name>
    <dbReference type="NCBI Taxonomy" id="396056"/>
    <lineage>
        <taxon>Bacteria</taxon>
        <taxon>Bacillati</taxon>
        <taxon>Bacillota</taxon>
        <taxon>Bacilli</taxon>
        <taxon>Bacillales</taxon>
        <taxon>Bacillaceae</taxon>
        <taxon>Halobacillus</taxon>
    </lineage>
</organism>
<dbReference type="InterPro" id="IPR036388">
    <property type="entry name" value="WH-like_DNA-bd_sf"/>
</dbReference>
<gene>
    <name evidence="2" type="ORF">SAMN05216353_11121</name>
</gene>
<evidence type="ECO:0000313" key="3">
    <source>
        <dbReference type="Proteomes" id="UP000198897"/>
    </source>
</evidence>
<keyword evidence="3" id="KW-1185">Reference proteome</keyword>
<dbReference type="InterPro" id="IPR036390">
    <property type="entry name" value="WH_DNA-bd_sf"/>
</dbReference>
<dbReference type="GO" id="GO:0043138">
    <property type="term" value="F:3'-5' DNA helicase activity"/>
    <property type="evidence" value="ECO:0007669"/>
    <property type="project" value="InterPro"/>
</dbReference>
<dbReference type="EMBL" id="FOOG01000011">
    <property type="protein sequence ID" value="SFF85551.1"/>
    <property type="molecule type" value="Genomic_DNA"/>
</dbReference>
<dbReference type="GO" id="GO:0006260">
    <property type="term" value="P:DNA replication"/>
    <property type="evidence" value="ECO:0007669"/>
    <property type="project" value="InterPro"/>
</dbReference>
<reference evidence="3" key="1">
    <citation type="submission" date="2016-10" db="EMBL/GenBank/DDBJ databases">
        <authorList>
            <person name="Varghese N."/>
            <person name="Submissions S."/>
        </authorList>
    </citation>
    <scope>NUCLEOTIDE SEQUENCE [LARGE SCALE GENOMIC DNA]</scope>
    <source>
        <strain evidence="3">FP5</strain>
    </source>
</reference>
<dbReference type="OrthoDB" id="9814785at2"/>
<dbReference type="RefSeq" id="WP_089751607.1">
    <property type="nucleotide sequence ID" value="NZ_FOOG01000011.1"/>
</dbReference>
<dbReference type="Pfam" id="PF09382">
    <property type="entry name" value="RQC"/>
    <property type="match status" value="1"/>
</dbReference>
<dbReference type="InterPro" id="IPR018982">
    <property type="entry name" value="RQC_domain"/>
</dbReference>
<name>A0A1I2M8M0_9BACI</name>
<sequence>MPPGRLSHEEIKIILRAADPSIAEGGRTLLAKILKGSKEKKVLELKLDTCPSYGYYKSEKLEEVKKKINWMIRYDYLELENVGKLPLIVFTERGWLIESAQRADEFIHQWEEWLSSGKKNPDMTYLKDRNRGMILLMLEKIKASGNKDFIPYLQLWEKEDYRKVRAAIEETIRVLEEKEPFDTTWLEERNEQVRKALAGYSWFDVFL</sequence>
<dbReference type="Proteomes" id="UP000198897">
    <property type="component" value="Unassembled WGS sequence"/>
</dbReference>
<dbReference type="NCBIfam" id="NF041107">
    <property type="entry name" value="RQC_minor_1"/>
    <property type="match status" value="1"/>
</dbReference>
<evidence type="ECO:0000259" key="1">
    <source>
        <dbReference type="Pfam" id="PF09382"/>
    </source>
</evidence>
<accession>A0A1I2M8M0</accession>
<feature type="domain" description="RQC" evidence="1">
    <location>
        <begin position="25"/>
        <end position="98"/>
    </location>
</feature>
<evidence type="ECO:0000313" key="2">
    <source>
        <dbReference type="EMBL" id="SFF85551.1"/>
    </source>
</evidence>
<dbReference type="Gene3D" id="1.10.10.10">
    <property type="entry name" value="Winged helix-like DNA-binding domain superfamily/Winged helix DNA-binding domain"/>
    <property type="match status" value="1"/>
</dbReference>
<dbReference type="AlphaFoldDB" id="A0A1I2M8M0"/>
<dbReference type="SUPFAM" id="SSF46785">
    <property type="entry name" value="Winged helix' DNA-binding domain"/>
    <property type="match status" value="1"/>
</dbReference>
<protein>
    <submittedName>
        <fullName evidence="2">RQC domain-containing protein</fullName>
    </submittedName>
</protein>